<dbReference type="InterPro" id="IPR009387">
    <property type="entry name" value="HigB-2"/>
</dbReference>
<proteinExistence type="predicted"/>
<dbReference type="KEGG" id="xdi:EZH22_30055"/>
<organism evidence="1 2">
    <name type="scientific">Xanthobacter dioxanivorans</name>
    <dbReference type="NCBI Taxonomy" id="2528964"/>
    <lineage>
        <taxon>Bacteria</taxon>
        <taxon>Pseudomonadati</taxon>
        <taxon>Pseudomonadota</taxon>
        <taxon>Alphaproteobacteria</taxon>
        <taxon>Hyphomicrobiales</taxon>
        <taxon>Xanthobacteraceae</taxon>
        <taxon>Xanthobacter</taxon>
    </lineage>
</organism>
<dbReference type="Pfam" id="PF06296">
    <property type="entry name" value="RelE"/>
    <property type="match status" value="1"/>
</dbReference>
<sequence length="126" mass="14474">MSDAVETTRAFKTAWFSKAARKARIKDDELCEAIQDVIKGQADDLGGGVFKKRLNKNMHRSIILAKGGRYWIYEYLFAKKDRANIENDELEDFRALAKSYAMLDEKQVAQLLEDKDLTEICHGNEK</sequence>
<name>A0A974PUD3_9HYPH</name>
<dbReference type="PIRSF" id="PIRSF018634">
    <property type="entry name" value="UCP018634"/>
    <property type="match status" value="1"/>
</dbReference>
<protein>
    <submittedName>
        <fullName evidence="1">Type II toxin-antitoxin system RelE/ParE family toxin</fullName>
    </submittedName>
</protein>
<geneLocation type="plasmid" evidence="1 2">
    <name>unnamed1</name>
</geneLocation>
<evidence type="ECO:0000313" key="2">
    <source>
        <dbReference type="Proteomes" id="UP000596427"/>
    </source>
</evidence>
<dbReference type="AlphaFoldDB" id="A0A974PUD3"/>
<keyword evidence="1" id="KW-0614">Plasmid</keyword>
<dbReference type="EMBL" id="CP063363">
    <property type="protein sequence ID" value="QRG09987.1"/>
    <property type="molecule type" value="Genomic_DNA"/>
</dbReference>
<evidence type="ECO:0000313" key="1">
    <source>
        <dbReference type="EMBL" id="QRG09987.1"/>
    </source>
</evidence>
<gene>
    <name evidence="1" type="ORF">EZH22_30055</name>
</gene>
<dbReference type="Proteomes" id="UP000596427">
    <property type="component" value="Plasmid unnamed1"/>
</dbReference>
<keyword evidence="2" id="KW-1185">Reference proteome</keyword>
<dbReference type="RefSeq" id="WP_203196888.1">
    <property type="nucleotide sequence ID" value="NZ_CP063363.1"/>
</dbReference>
<accession>A0A974PUD3</accession>
<reference evidence="1 2" key="1">
    <citation type="submission" date="2020-10" db="EMBL/GenBank/DDBJ databases">
        <title>Degradation of 1,4-Dioxane by Xanthobacter sp. YN2, via a Novel Group-2 Soluble Di-Iron Monooxygenase.</title>
        <authorList>
            <person name="Ma F."/>
            <person name="Wang Y."/>
            <person name="Yang J."/>
            <person name="Guo H."/>
            <person name="Su D."/>
            <person name="Yu L."/>
        </authorList>
    </citation>
    <scope>NUCLEOTIDE SEQUENCE [LARGE SCALE GENOMIC DNA]</scope>
    <source>
        <strain evidence="1 2">YN2</strain>
        <plasmid evidence="1 2">unnamed1</plasmid>
    </source>
</reference>